<dbReference type="SUPFAM" id="SSF52540">
    <property type="entry name" value="P-loop containing nucleoside triphosphate hydrolases"/>
    <property type="match status" value="1"/>
</dbReference>
<dbReference type="GO" id="GO:0005524">
    <property type="term" value="F:ATP binding"/>
    <property type="evidence" value="ECO:0007669"/>
    <property type="project" value="UniProtKB-KW"/>
</dbReference>
<organism evidence="1 2">
    <name type="scientific">Candidatus Roizmanbacteria bacterium CG_4_10_14_0_2_um_filter_39_13</name>
    <dbReference type="NCBI Taxonomy" id="1974825"/>
    <lineage>
        <taxon>Bacteria</taxon>
        <taxon>Candidatus Roizmaniibacteriota</taxon>
    </lineage>
</organism>
<comment type="caution">
    <text evidence="1">The sequence shown here is derived from an EMBL/GenBank/DDBJ whole genome shotgun (WGS) entry which is preliminary data.</text>
</comment>
<gene>
    <name evidence="1" type="ORF">COY16_05160</name>
</gene>
<dbReference type="AlphaFoldDB" id="A0A2M7TWD9"/>
<dbReference type="Pfam" id="PF13671">
    <property type="entry name" value="AAA_33"/>
    <property type="match status" value="1"/>
</dbReference>
<accession>A0A2M7TWD9</accession>
<dbReference type="InterPro" id="IPR027417">
    <property type="entry name" value="P-loop_NTPase"/>
</dbReference>
<keyword evidence="1" id="KW-0547">Nucleotide-binding</keyword>
<evidence type="ECO:0000313" key="1">
    <source>
        <dbReference type="EMBL" id="PIZ62129.1"/>
    </source>
</evidence>
<protein>
    <submittedName>
        <fullName evidence="1">ATP-binding protein</fullName>
    </submittedName>
</protein>
<name>A0A2M7TWD9_9BACT</name>
<reference evidence="2" key="1">
    <citation type="submission" date="2017-09" db="EMBL/GenBank/DDBJ databases">
        <title>Depth-based differentiation of microbial function through sediment-hosted aquifers and enrichment of novel symbionts in the deep terrestrial subsurface.</title>
        <authorList>
            <person name="Probst A.J."/>
            <person name="Ladd B."/>
            <person name="Jarett J.K."/>
            <person name="Geller-Mcgrath D.E."/>
            <person name="Sieber C.M.K."/>
            <person name="Emerson J.B."/>
            <person name="Anantharaman K."/>
            <person name="Thomas B.C."/>
            <person name="Malmstrom R."/>
            <person name="Stieglmeier M."/>
            <person name="Klingl A."/>
            <person name="Woyke T."/>
            <person name="Ryan C.M."/>
            <person name="Banfield J.F."/>
        </authorList>
    </citation>
    <scope>NUCLEOTIDE SEQUENCE [LARGE SCALE GENOMIC DNA]</scope>
</reference>
<dbReference type="EMBL" id="PFOB01000065">
    <property type="protein sequence ID" value="PIZ62129.1"/>
    <property type="molecule type" value="Genomic_DNA"/>
</dbReference>
<evidence type="ECO:0000313" key="2">
    <source>
        <dbReference type="Proteomes" id="UP000228503"/>
    </source>
</evidence>
<proteinExistence type="predicted"/>
<sequence>MKKQKSTLHLICGLPGTGKTTLSKKIEKETGAVRMCPDEWIKEIWANDAETTGNTYRDKIEQLQWKLGKEILKSGTDIIIEWGTWGKDERDRLRNEAKTLGSHVKPYYLHAEKEVLKAHILERNKNLGKYEFLMPENTLDEELDKAIATFEVPTEEELEEYDK</sequence>
<keyword evidence="1" id="KW-0067">ATP-binding</keyword>
<dbReference type="Proteomes" id="UP000228503">
    <property type="component" value="Unassembled WGS sequence"/>
</dbReference>
<dbReference type="Gene3D" id="3.40.50.300">
    <property type="entry name" value="P-loop containing nucleotide triphosphate hydrolases"/>
    <property type="match status" value="1"/>
</dbReference>